<dbReference type="Pfam" id="PF13542">
    <property type="entry name" value="HTH_Tnp_ISL3"/>
    <property type="match status" value="1"/>
</dbReference>
<dbReference type="PANTHER" id="PTHR33498:SF1">
    <property type="entry name" value="TRANSPOSASE FOR INSERTION SEQUENCE ELEMENT IS1557"/>
    <property type="match status" value="1"/>
</dbReference>
<dbReference type="STRING" id="45065.Lgee_0604"/>
<organism evidence="4 5">
    <name type="scientific">Legionella geestiana</name>
    <dbReference type="NCBI Taxonomy" id="45065"/>
    <lineage>
        <taxon>Bacteria</taxon>
        <taxon>Pseudomonadati</taxon>
        <taxon>Pseudomonadota</taxon>
        <taxon>Gammaproteobacteria</taxon>
        <taxon>Legionellales</taxon>
        <taxon>Legionellaceae</taxon>
        <taxon>Legionella</taxon>
    </lineage>
</organism>
<keyword evidence="5" id="KW-1185">Reference proteome</keyword>
<dbReference type="Pfam" id="PF14690">
    <property type="entry name" value="Zn_ribbon_ISL3"/>
    <property type="match status" value="1"/>
</dbReference>
<dbReference type="InterPro" id="IPR029261">
    <property type="entry name" value="Transposase_Znf"/>
</dbReference>
<dbReference type="InterPro" id="IPR002560">
    <property type="entry name" value="Transposase_DDE"/>
</dbReference>
<dbReference type="PANTHER" id="PTHR33498">
    <property type="entry name" value="TRANSPOSASE FOR INSERTION SEQUENCE ELEMENT IS1557"/>
    <property type="match status" value="1"/>
</dbReference>
<proteinExistence type="predicted"/>
<comment type="caution">
    <text evidence="4">The sequence shown here is derived from an EMBL/GenBank/DDBJ whole genome shotgun (WGS) entry which is preliminary data.</text>
</comment>
<evidence type="ECO:0000259" key="1">
    <source>
        <dbReference type="Pfam" id="PF01610"/>
    </source>
</evidence>
<dbReference type="Proteomes" id="UP000054785">
    <property type="component" value="Unassembled WGS sequence"/>
</dbReference>
<sequence>MPKHNLILNLPGFTIQKVSGYQPLILDISYQRLPRCAHCNSKAVRKKASYIRTVAHELIGHRRSLLRFKAYKLYCNTCQRYGNQQFPGINKHQRSTWRLQAAVFHNHTRGISQKDLAQQFNKGKATIERWYHRQYQEQAKELMNTPCPTVLGIDEHFFSRKQGFATTLCDLKKHKVFDIVKGRSESDLASYLASLTGKERVKVVCMDLS</sequence>
<evidence type="ECO:0000259" key="2">
    <source>
        <dbReference type="Pfam" id="PF13542"/>
    </source>
</evidence>
<reference evidence="4 5" key="1">
    <citation type="submission" date="2015-11" db="EMBL/GenBank/DDBJ databases">
        <title>Genomic analysis of 38 Legionella species identifies large and diverse effector repertoires.</title>
        <authorList>
            <person name="Burstein D."/>
            <person name="Amaro F."/>
            <person name="Zusman T."/>
            <person name="Lifshitz Z."/>
            <person name="Cohen O."/>
            <person name="Gilbert J.A."/>
            <person name="Pupko T."/>
            <person name="Shuman H.A."/>
            <person name="Segal G."/>
        </authorList>
    </citation>
    <scope>NUCLEOTIDE SEQUENCE [LARGE SCALE GENOMIC DNA]</scope>
    <source>
        <strain evidence="4 5">ATCC 49504</strain>
    </source>
</reference>
<feature type="domain" description="Transposase IS204/IS1001/IS1096/IS1165 helix-turn-helix" evidence="2">
    <location>
        <begin position="84"/>
        <end position="133"/>
    </location>
</feature>
<gene>
    <name evidence="4" type="ORF">Lgee_0604</name>
</gene>
<dbReference type="Pfam" id="PF01610">
    <property type="entry name" value="DDE_Tnp_ISL3"/>
    <property type="match status" value="1"/>
</dbReference>
<accession>A0A0W0U5S2</accession>
<name>A0A0W0U5S2_9GAMM</name>
<dbReference type="InterPro" id="IPR032877">
    <property type="entry name" value="Transposase_HTH"/>
</dbReference>
<evidence type="ECO:0000259" key="3">
    <source>
        <dbReference type="Pfam" id="PF14690"/>
    </source>
</evidence>
<dbReference type="InterPro" id="IPR047951">
    <property type="entry name" value="Transpos_ISL3"/>
</dbReference>
<evidence type="ECO:0000313" key="4">
    <source>
        <dbReference type="EMBL" id="KTD02903.1"/>
    </source>
</evidence>
<dbReference type="AlphaFoldDB" id="A0A0W0U5S2"/>
<feature type="domain" description="Transposase IS204/IS1001/IS1096/IS1165 DDE" evidence="1">
    <location>
        <begin position="151"/>
        <end position="209"/>
    </location>
</feature>
<dbReference type="EMBL" id="LNYC01000015">
    <property type="protein sequence ID" value="KTD02903.1"/>
    <property type="molecule type" value="Genomic_DNA"/>
</dbReference>
<protein>
    <submittedName>
        <fullName evidence="4">TnpA transposase</fullName>
    </submittedName>
</protein>
<feature type="domain" description="Transposase IS204/IS1001/IS1096/IS1165 zinc-finger" evidence="3">
    <location>
        <begin position="33"/>
        <end position="78"/>
    </location>
</feature>
<dbReference type="RefSeq" id="WP_169790833.1">
    <property type="nucleotide sequence ID" value="NZ_LNYC01000015.1"/>
</dbReference>
<feature type="non-terminal residue" evidence="4">
    <location>
        <position position="209"/>
    </location>
</feature>
<evidence type="ECO:0000313" key="5">
    <source>
        <dbReference type="Proteomes" id="UP000054785"/>
    </source>
</evidence>